<dbReference type="PROSITE" id="PS00095">
    <property type="entry name" value="C5_MTASE_2"/>
    <property type="match status" value="1"/>
</dbReference>
<dbReference type="InterPro" id="IPR050390">
    <property type="entry name" value="C5-Methyltransferase"/>
</dbReference>
<dbReference type="SUPFAM" id="SSF53335">
    <property type="entry name" value="S-adenosyl-L-methionine-dependent methyltransferases"/>
    <property type="match status" value="1"/>
</dbReference>
<keyword evidence="4 7" id="KW-0949">S-adenosyl-L-methionine</keyword>
<protein>
    <recommendedName>
        <fullName evidence="1">DNA (cytosine-5-)-methyltransferase</fullName>
        <ecNumber evidence="1">2.1.1.37</ecNumber>
    </recommendedName>
</protein>
<feature type="active site" evidence="7">
    <location>
        <position position="82"/>
    </location>
</feature>
<dbReference type="InterPro" id="IPR018117">
    <property type="entry name" value="C5_DNA_meth_AS"/>
</dbReference>
<keyword evidence="9" id="KW-1185">Reference proteome</keyword>
<proteinExistence type="inferred from homology"/>
<comment type="similarity">
    <text evidence="7">Belongs to the class I-like SAM-binding methyltransferase superfamily. C5-methyltransferase family.</text>
</comment>
<dbReference type="RefSeq" id="WP_207856729.1">
    <property type="nucleotide sequence ID" value="NZ_JAFREP010000002.1"/>
</dbReference>
<dbReference type="Gene3D" id="3.90.120.10">
    <property type="entry name" value="DNA Methylase, subunit A, domain 2"/>
    <property type="match status" value="1"/>
</dbReference>
<organism evidence="8 9">
    <name type="scientific">Acanthopleuribacter pedis</name>
    <dbReference type="NCBI Taxonomy" id="442870"/>
    <lineage>
        <taxon>Bacteria</taxon>
        <taxon>Pseudomonadati</taxon>
        <taxon>Acidobacteriota</taxon>
        <taxon>Holophagae</taxon>
        <taxon>Acanthopleuribacterales</taxon>
        <taxon>Acanthopleuribacteraceae</taxon>
        <taxon>Acanthopleuribacter</taxon>
    </lineage>
</organism>
<sequence length="402" mass="45030">MRSIELFTGAGGLALGTHLAGFHHQALVEREGNACATLERNIRDASLAGTAAWRGKVHKGDVRRVDFSQWGPVDLVAGGPPCQPFSIGGKHKGMHDDRDMIPEFIRALRALRPRAFILENVKGLLRQSFAAYFEYCLLRLRYPDAVRVENEPWEQHLARLEETAHRADPTGLAYRVDFKLLNAADYGVPQTRERVFLVGFRADTAIAWQFPTPTHSKEALLADQWVTGDYWKRHHIAAPPMPPTRYRKKISGLAERPEAVRGLMPWVTVRDALTGLPDPREEHGGFANHRHQPGARTYVGHTGSPIDWPSKTLKAGVHGVPGGENMIAFHDGSVRYFSVREAARMQTFPDAWVFEGAWSETMRQLGNAVPVQLAQTVAASVRQHLQPESSKKETQHERTIFI</sequence>
<dbReference type="Pfam" id="PF00145">
    <property type="entry name" value="DNA_methylase"/>
    <property type="match status" value="2"/>
</dbReference>
<dbReference type="PRINTS" id="PR00105">
    <property type="entry name" value="C5METTRFRASE"/>
</dbReference>
<dbReference type="InterPro" id="IPR031303">
    <property type="entry name" value="C5_meth_CS"/>
</dbReference>
<reference evidence="8" key="1">
    <citation type="submission" date="2021-03" db="EMBL/GenBank/DDBJ databases">
        <authorList>
            <person name="Wang G."/>
        </authorList>
    </citation>
    <scope>NUCLEOTIDE SEQUENCE</scope>
    <source>
        <strain evidence="8">KCTC 12899</strain>
    </source>
</reference>
<comment type="caution">
    <text evidence="8">The sequence shown here is derived from an EMBL/GenBank/DDBJ whole genome shotgun (WGS) entry which is preliminary data.</text>
</comment>
<keyword evidence="3 7" id="KW-0808">Transferase</keyword>
<name>A0A8J7U0V7_9BACT</name>
<comment type="catalytic activity">
    <reaction evidence="6">
        <text>a 2'-deoxycytidine in DNA + S-adenosyl-L-methionine = a 5-methyl-2'-deoxycytidine in DNA + S-adenosyl-L-homocysteine + H(+)</text>
        <dbReference type="Rhea" id="RHEA:13681"/>
        <dbReference type="Rhea" id="RHEA-COMP:11369"/>
        <dbReference type="Rhea" id="RHEA-COMP:11370"/>
        <dbReference type="ChEBI" id="CHEBI:15378"/>
        <dbReference type="ChEBI" id="CHEBI:57856"/>
        <dbReference type="ChEBI" id="CHEBI:59789"/>
        <dbReference type="ChEBI" id="CHEBI:85452"/>
        <dbReference type="ChEBI" id="CHEBI:85454"/>
        <dbReference type="EC" id="2.1.1.37"/>
    </reaction>
</comment>
<dbReference type="InterPro" id="IPR029063">
    <property type="entry name" value="SAM-dependent_MTases_sf"/>
</dbReference>
<evidence type="ECO:0000256" key="1">
    <source>
        <dbReference type="ARBA" id="ARBA00011975"/>
    </source>
</evidence>
<dbReference type="GO" id="GO:0009307">
    <property type="term" value="P:DNA restriction-modification system"/>
    <property type="evidence" value="ECO:0007669"/>
    <property type="project" value="UniProtKB-KW"/>
</dbReference>
<dbReference type="PANTHER" id="PTHR10629">
    <property type="entry name" value="CYTOSINE-SPECIFIC METHYLTRANSFERASE"/>
    <property type="match status" value="1"/>
</dbReference>
<dbReference type="GO" id="GO:0003677">
    <property type="term" value="F:DNA binding"/>
    <property type="evidence" value="ECO:0007669"/>
    <property type="project" value="TreeGrafter"/>
</dbReference>
<evidence type="ECO:0000313" key="8">
    <source>
        <dbReference type="EMBL" id="MBO1317493.1"/>
    </source>
</evidence>
<dbReference type="EMBL" id="JAFREP010000002">
    <property type="protein sequence ID" value="MBO1317493.1"/>
    <property type="molecule type" value="Genomic_DNA"/>
</dbReference>
<dbReference type="GO" id="GO:0032259">
    <property type="term" value="P:methylation"/>
    <property type="evidence" value="ECO:0007669"/>
    <property type="project" value="UniProtKB-KW"/>
</dbReference>
<evidence type="ECO:0000256" key="3">
    <source>
        <dbReference type="ARBA" id="ARBA00022679"/>
    </source>
</evidence>
<keyword evidence="2 7" id="KW-0489">Methyltransferase</keyword>
<accession>A0A8J7U0V7</accession>
<evidence type="ECO:0000256" key="5">
    <source>
        <dbReference type="ARBA" id="ARBA00022747"/>
    </source>
</evidence>
<dbReference type="AlphaFoldDB" id="A0A8J7U0V7"/>
<dbReference type="Gene3D" id="3.40.50.150">
    <property type="entry name" value="Vaccinia Virus protein VP39"/>
    <property type="match status" value="1"/>
</dbReference>
<evidence type="ECO:0000256" key="4">
    <source>
        <dbReference type="ARBA" id="ARBA00022691"/>
    </source>
</evidence>
<evidence type="ECO:0000256" key="6">
    <source>
        <dbReference type="ARBA" id="ARBA00047422"/>
    </source>
</evidence>
<evidence type="ECO:0000256" key="2">
    <source>
        <dbReference type="ARBA" id="ARBA00022603"/>
    </source>
</evidence>
<dbReference type="PANTHER" id="PTHR10629:SF52">
    <property type="entry name" value="DNA (CYTOSINE-5)-METHYLTRANSFERASE 1"/>
    <property type="match status" value="1"/>
</dbReference>
<dbReference type="PROSITE" id="PS00094">
    <property type="entry name" value="C5_MTASE_1"/>
    <property type="match status" value="1"/>
</dbReference>
<dbReference type="GO" id="GO:0044027">
    <property type="term" value="P:negative regulation of gene expression via chromosomal CpG island methylation"/>
    <property type="evidence" value="ECO:0007669"/>
    <property type="project" value="TreeGrafter"/>
</dbReference>
<dbReference type="EC" id="2.1.1.37" evidence="1"/>
<gene>
    <name evidence="8" type="ORF">J3U88_03405</name>
</gene>
<dbReference type="Proteomes" id="UP000664417">
    <property type="component" value="Unassembled WGS sequence"/>
</dbReference>
<dbReference type="InterPro" id="IPR001525">
    <property type="entry name" value="C5_MeTfrase"/>
</dbReference>
<evidence type="ECO:0000313" key="9">
    <source>
        <dbReference type="Proteomes" id="UP000664417"/>
    </source>
</evidence>
<keyword evidence="5" id="KW-0680">Restriction system</keyword>
<dbReference type="PROSITE" id="PS51679">
    <property type="entry name" value="SAM_MT_C5"/>
    <property type="match status" value="1"/>
</dbReference>
<evidence type="ECO:0000256" key="7">
    <source>
        <dbReference type="PROSITE-ProRule" id="PRU01016"/>
    </source>
</evidence>
<dbReference type="GO" id="GO:0003886">
    <property type="term" value="F:DNA (cytosine-5-)-methyltransferase activity"/>
    <property type="evidence" value="ECO:0007669"/>
    <property type="project" value="UniProtKB-EC"/>
</dbReference>